<dbReference type="Proteomes" id="UP000011715">
    <property type="component" value="Unassembled WGS sequence"/>
</dbReference>
<dbReference type="OMA" id="IGEKGWR"/>
<dbReference type="OrthoDB" id="3559235at2759"/>
<sequence length="295" mass="31492">MAEIFSIATAAAGALEQSIQLFSRFRQAARRQKGLPELVEKYLAEVSQAKKIVELAASEEGLKTPNVGACIAKLAAAGEVLHGHLEQMEKASAKGPVRGFVNQLVSGKSDQEKLGSIMRDVGNAKQDLGMYIQLANVGLTRAVGDTIRVNTMAVEAVNKQLAETLGPVYSLKIGQMIEGRPRDADGTVALTEDDVASLSRQQETPPAVNETDAPNRAGNQASRVIRGNEAADYALQVNTPIGVDVWKDMASVTIENNKAMGHANQWNYPMASVDAFLAALEMRRPSGPDGQGPAR</sequence>
<evidence type="ECO:0000313" key="4">
    <source>
        <dbReference type="Proteomes" id="UP000011715"/>
    </source>
</evidence>
<keyword evidence="4" id="KW-1185">Reference proteome</keyword>
<reference evidence="4" key="2">
    <citation type="submission" date="2010-05" db="EMBL/GenBank/DDBJ databases">
        <title>The genome sequence of Magnaporthe poae strain ATCC 64411.</title>
        <authorList>
            <person name="Ma L.-J."/>
            <person name="Dead R."/>
            <person name="Young S."/>
            <person name="Zeng Q."/>
            <person name="Koehrsen M."/>
            <person name="Alvarado L."/>
            <person name="Berlin A."/>
            <person name="Chapman S.B."/>
            <person name="Chen Z."/>
            <person name="Freedman E."/>
            <person name="Gellesch M."/>
            <person name="Goldberg J."/>
            <person name="Griggs A."/>
            <person name="Gujja S."/>
            <person name="Heilman E.R."/>
            <person name="Heiman D."/>
            <person name="Hepburn T."/>
            <person name="Howarth C."/>
            <person name="Jen D."/>
            <person name="Larson L."/>
            <person name="Mehta T."/>
            <person name="Neiman D."/>
            <person name="Pearson M."/>
            <person name="Roberts A."/>
            <person name="Saif S."/>
            <person name="Shea T."/>
            <person name="Shenoy N."/>
            <person name="Sisk P."/>
            <person name="Stolte C."/>
            <person name="Sykes S."/>
            <person name="Walk T."/>
            <person name="White J."/>
            <person name="Yandava C."/>
            <person name="Haas B."/>
            <person name="Nusbaum C."/>
            <person name="Birren B."/>
        </authorList>
    </citation>
    <scope>NUCLEOTIDE SEQUENCE [LARGE SCALE GENOMIC DNA]</scope>
    <source>
        <strain evidence="4">ATCC 64411 / 73-15</strain>
    </source>
</reference>
<evidence type="ECO:0000256" key="1">
    <source>
        <dbReference type="SAM" id="MobiDB-lite"/>
    </source>
</evidence>
<gene>
    <name evidence="2" type="ORF">MAPG_03108</name>
</gene>
<reference evidence="3" key="5">
    <citation type="submission" date="2015-06" db="UniProtKB">
        <authorList>
            <consortium name="EnsemblFungi"/>
        </authorList>
    </citation>
    <scope>IDENTIFICATION</scope>
    <source>
        <strain evidence="3">ATCC 64411</strain>
    </source>
</reference>
<proteinExistence type="predicted"/>
<reference evidence="3" key="4">
    <citation type="journal article" date="2015" name="G3 (Bethesda)">
        <title>Genome sequences of three phytopathogenic species of the Magnaporthaceae family of fungi.</title>
        <authorList>
            <person name="Okagaki L.H."/>
            <person name="Nunes C.C."/>
            <person name="Sailsbery J."/>
            <person name="Clay B."/>
            <person name="Brown D."/>
            <person name="John T."/>
            <person name="Oh Y."/>
            <person name="Young N."/>
            <person name="Fitzgerald M."/>
            <person name="Haas B.J."/>
            <person name="Zeng Q."/>
            <person name="Young S."/>
            <person name="Adiconis X."/>
            <person name="Fan L."/>
            <person name="Levin J.Z."/>
            <person name="Mitchell T.K."/>
            <person name="Okubara P.A."/>
            <person name="Farman M.L."/>
            <person name="Kohn L.M."/>
            <person name="Birren B."/>
            <person name="Ma L.-J."/>
            <person name="Dean R.A."/>
        </authorList>
    </citation>
    <scope>NUCLEOTIDE SEQUENCE</scope>
    <source>
        <strain evidence="3">ATCC 64411 / 73-15</strain>
    </source>
</reference>
<organism evidence="3 4">
    <name type="scientific">Magnaporthiopsis poae (strain ATCC 64411 / 73-15)</name>
    <name type="common">Kentucky bluegrass fungus</name>
    <name type="synonym">Magnaporthe poae</name>
    <dbReference type="NCBI Taxonomy" id="644358"/>
    <lineage>
        <taxon>Eukaryota</taxon>
        <taxon>Fungi</taxon>
        <taxon>Dikarya</taxon>
        <taxon>Ascomycota</taxon>
        <taxon>Pezizomycotina</taxon>
        <taxon>Sordariomycetes</taxon>
        <taxon>Sordariomycetidae</taxon>
        <taxon>Magnaporthales</taxon>
        <taxon>Magnaporthaceae</taxon>
        <taxon>Magnaporthiopsis</taxon>
    </lineage>
</organism>
<accession>A0A0C4DT51</accession>
<reference evidence="2" key="1">
    <citation type="submission" date="2010-05" db="EMBL/GenBank/DDBJ databases">
        <title>The Genome Sequence of Magnaporthe poae strain ATCC 64411.</title>
        <authorList>
            <consortium name="The Broad Institute Genome Sequencing Platform"/>
            <consortium name="Broad Institute Genome Sequencing Center for Infectious Disease"/>
            <person name="Ma L.-J."/>
            <person name="Dead R."/>
            <person name="Young S."/>
            <person name="Zeng Q."/>
            <person name="Koehrsen M."/>
            <person name="Alvarado L."/>
            <person name="Berlin A."/>
            <person name="Chapman S.B."/>
            <person name="Chen Z."/>
            <person name="Freedman E."/>
            <person name="Gellesch M."/>
            <person name="Goldberg J."/>
            <person name="Griggs A."/>
            <person name="Gujja S."/>
            <person name="Heilman E.R."/>
            <person name="Heiman D."/>
            <person name="Hepburn T."/>
            <person name="Howarth C."/>
            <person name="Jen D."/>
            <person name="Larson L."/>
            <person name="Mehta T."/>
            <person name="Neiman D."/>
            <person name="Pearson M."/>
            <person name="Roberts A."/>
            <person name="Saif S."/>
            <person name="Shea T."/>
            <person name="Shenoy N."/>
            <person name="Sisk P."/>
            <person name="Stolte C."/>
            <person name="Sykes S."/>
            <person name="Walk T."/>
            <person name="White J."/>
            <person name="Yandava C."/>
            <person name="Haas B."/>
            <person name="Nusbaum C."/>
            <person name="Birren B."/>
        </authorList>
    </citation>
    <scope>NUCLEOTIDE SEQUENCE</scope>
    <source>
        <strain evidence="2">ATCC 64411</strain>
    </source>
</reference>
<dbReference type="VEuPathDB" id="FungiDB:MAPG_03108"/>
<dbReference type="EnsemblFungi" id="MAPG_03108T0">
    <property type="protein sequence ID" value="MAPG_03108T0"/>
    <property type="gene ID" value="MAPG_03108"/>
</dbReference>
<reference evidence="2" key="3">
    <citation type="submission" date="2011-03" db="EMBL/GenBank/DDBJ databases">
        <title>Annotation of Magnaporthe poae ATCC 64411.</title>
        <authorList>
            <person name="Ma L.-J."/>
            <person name="Dead R."/>
            <person name="Young S.K."/>
            <person name="Zeng Q."/>
            <person name="Gargeya S."/>
            <person name="Fitzgerald M."/>
            <person name="Haas B."/>
            <person name="Abouelleil A."/>
            <person name="Alvarado L."/>
            <person name="Arachchi H.M."/>
            <person name="Berlin A."/>
            <person name="Brown A."/>
            <person name="Chapman S.B."/>
            <person name="Chen Z."/>
            <person name="Dunbar C."/>
            <person name="Freedman E."/>
            <person name="Gearin G."/>
            <person name="Gellesch M."/>
            <person name="Goldberg J."/>
            <person name="Griggs A."/>
            <person name="Gujja S."/>
            <person name="Heiman D."/>
            <person name="Howarth C."/>
            <person name="Larson L."/>
            <person name="Lui A."/>
            <person name="MacDonald P.J.P."/>
            <person name="Mehta T."/>
            <person name="Montmayeur A."/>
            <person name="Murphy C."/>
            <person name="Neiman D."/>
            <person name="Pearson M."/>
            <person name="Priest M."/>
            <person name="Roberts A."/>
            <person name="Saif S."/>
            <person name="Shea T."/>
            <person name="Shenoy N."/>
            <person name="Sisk P."/>
            <person name="Stolte C."/>
            <person name="Sykes S."/>
            <person name="Yandava C."/>
            <person name="Wortman J."/>
            <person name="Nusbaum C."/>
            <person name="Birren B."/>
        </authorList>
    </citation>
    <scope>NUCLEOTIDE SEQUENCE</scope>
    <source>
        <strain evidence="2">ATCC 64411</strain>
    </source>
</reference>
<feature type="region of interest" description="Disordered" evidence="1">
    <location>
        <begin position="196"/>
        <end position="220"/>
    </location>
</feature>
<evidence type="ECO:0000313" key="3">
    <source>
        <dbReference type="EnsemblFungi" id="MAPG_03108T0"/>
    </source>
</evidence>
<protein>
    <recommendedName>
        <fullName evidence="5">NACHT-NTPase and P-loop NTPases N-terminal domain-containing protein</fullName>
    </recommendedName>
</protein>
<dbReference type="EMBL" id="ADBL01000760">
    <property type="status" value="NOT_ANNOTATED_CDS"/>
    <property type="molecule type" value="Genomic_DNA"/>
</dbReference>
<dbReference type="EMBL" id="GL876967">
    <property type="protein sequence ID" value="KLU84063.1"/>
    <property type="molecule type" value="Genomic_DNA"/>
</dbReference>
<evidence type="ECO:0000313" key="2">
    <source>
        <dbReference type="EMBL" id="KLU84063.1"/>
    </source>
</evidence>
<dbReference type="eggNOG" id="ENOG502SRNU">
    <property type="taxonomic scope" value="Eukaryota"/>
</dbReference>
<dbReference type="AlphaFoldDB" id="A0A0C4DT51"/>
<name>A0A0C4DT51_MAGP6</name>
<evidence type="ECO:0008006" key="5">
    <source>
        <dbReference type="Google" id="ProtNLM"/>
    </source>
</evidence>